<evidence type="ECO:0000256" key="10">
    <source>
        <dbReference type="ARBA" id="ARBA00048679"/>
    </source>
</evidence>
<feature type="region of interest" description="Disordered" evidence="13">
    <location>
        <begin position="354"/>
        <end position="379"/>
    </location>
</feature>
<dbReference type="OrthoDB" id="739961at2759"/>
<organism evidence="16">
    <name type="scientific">Zea mays</name>
    <name type="common">Maize</name>
    <dbReference type="NCBI Taxonomy" id="4577"/>
    <lineage>
        <taxon>Eukaryota</taxon>
        <taxon>Viridiplantae</taxon>
        <taxon>Streptophyta</taxon>
        <taxon>Embryophyta</taxon>
        <taxon>Tracheophyta</taxon>
        <taxon>Spermatophyta</taxon>
        <taxon>Magnoliopsida</taxon>
        <taxon>Liliopsida</taxon>
        <taxon>Poales</taxon>
        <taxon>Poaceae</taxon>
        <taxon>PACMAD clade</taxon>
        <taxon>Panicoideae</taxon>
        <taxon>Andropogonodae</taxon>
        <taxon>Andropogoneae</taxon>
        <taxon>Tripsacinae</taxon>
        <taxon>Zea</taxon>
    </lineage>
</organism>
<comment type="cofactor">
    <cofactor evidence="1">
        <name>Mn(2+)</name>
        <dbReference type="ChEBI" id="CHEBI:29035"/>
    </cofactor>
</comment>
<name>C0PH15_MAIZE</name>
<dbReference type="RefSeq" id="NP_001169676.1">
    <property type="nucleotide sequence ID" value="NM_001176205.1"/>
</dbReference>
<evidence type="ECO:0000256" key="11">
    <source>
        <dbReference type="ARBA" id="ARBA00058225"/>
    </source>
</evidence>
<dbReference type="EC" id="2.7.11.1" evidence="3"/>
<comment type="catalytic activity">
    <reaction evidence="10">
        <text>L-seryl-[protein] + ATP = O-phospho-L-seryl-[protein] + ADP + H(+)</text>
        <dbReference type="Rhea" id="RHEA:17989"/>
        <dbReference type="Rhea" id="RHEA-COMP:9863"/>
        <dbReference type="Rhea" id="RHEA-COMP:11604"/>
        <dbReference type="ChEBI" id="CHEBI:15378"/>
        <dbReference type="ChEBI" id="CHEBI:29999"/>
        <dbReference type="ChEBI" id="CHEBI:30616"/>
        <dbReference type="ChEBI" id="CHEBI:83421"/>
        <dbReference type="ChEBI" id="CHEBI:456216"/>
        <dbReference type="EC" id="2.7.11.1"/>
    </reaction>
</comment>
<comment type="catalytic activity">
    <reaction evidence="9">
        <text>L-threonyl-[protein] + ATP = O-phospho-L-threonyl-[protein] + ADP + H(+)</text>
        <dbReference type="Rhea" id="RHEA:46608"/>
        <dbReference type="Rhea" id="RHEA-COMP:11060"/>
        <dbReference type="Rhea" id="RHEA-COMP:11605"/>
        <dbReference type="ChEBI" id="CHEBI:15378"/>
        <dbReference type="ChEBI" id="CHEBI:30013"/>
        <dbReference type="ChEBI" id="CHEBI:30616"/>
        <dbReference type="ChEBI" id="CHEBI:61977"/>
        <dbReference type="ChEBI" id="CHEBI:456216"/>
        <dbReference type="EC" id="2.7.11.1"/>
    </reaction>
</comment>
<evidence type="ECO:0000256" key="4">
    <source>
        <dbReference type="ARBA" id="ARBA00022527"/>
    </source>
</evidence>
<evidence type="ECO:0000256" key="3">
    <source>
        <dbReference type="ARBA" id="ARBA00012513"/>
    </source>
</evidence>
<sequence length="379" mass="42746">MEGAGRDANPLSSYRIGRTLGTGSFGKVKIAEHILTGHKVAIKIINRLKIRSLKMEKKVKREIKLLRLLMHPYIIRLYEVVHTPADIYVVMEYVKKGELFDYIVEKGRLHEQEACRLFQQIISSKLYVGPDVDVWSCGVILYALLCGTLPFDDENILELFYKIKGGIYILPSHLSLSARDLISRMLVVDPMKRITIHGIREHVWFKIQLPRYLAVPPPDTAQQVKKLSEETLNDVLNMGFDKNLLIESLQNRLQNEATVAYYLLLDDRLCTTSGYLGSDFQESMDSSFSQVITETPTSATELQQHVFTEGTFGCLPLPCFAWLSIKIHRLVGLLPVSVLALSRIFIASPSDLKPLSAAGKPGLAERGEASWPHKPTKRA</sequence>
<dbReference type="GO" id="GO:0005524">
    <property type="term" value="F:ATP binding"/>
    <property type="evidence" value="ECO:0007669"/>
    <property type="project" value="UniProtKB-UniRule"/>
</dbReference>
<accession>C0PH15</accession>
<dbReference type="PROSITE" id="PS50011">
    <property type="entry name" value="PROTEIN_KINASE_DOM"/>
    <property type="match status" value="1"/>
</dbReference>
<dbReference type="PROSITE" id="PS00107">
    <property type="entry name" value="PROTEIN_KINASE_ATP"/>
    <property type="match status" value="1"/>
</dbReference>
<comment type="function">
    <text evidence="11">CIPK serine-threonine protein kinases interact with CBL proteins. Binding of a CBL protein to the regulatory NAF domain of CIPK protein lead to the activation of the kinase in a calcium-dependent manner.</text>
</comment>
<keyword evidence="6 12" id="KW-0547">Nucleotide-binding</keyword>
<keyword evidence="7" id="KW-0418">Kinase</keyword>
<dbReference type="Pfam" id="PF00627">
    <property type="entry name" value="UBA"/>
    <property type="match status" value="1"/>
</dbReference>
<dbReference type="InterPro" id="IPR015940">
    <property type="entry name" value="UBA"/>
</dbReference>
<evidence type="ECO:0000256" key="6">
    <source>
        <dbReference type="ARBA" id="ARBA00022741"/>
    </source>
</evidence>
<feature type="domain" description="Protein kinase" evidence="14">
    <location>
        <begin position="14"/>
        <end position="379"/>
    </location>
</feature>
<dbReference type="RefSeq" id="XP_008648125.1">
    <property type="nucleotide sequence ID" value="XM_008649903.4"/>
</dbReference>
<dbReference type="GO" id="GO:0004674">
    <property type="term" value="F:protein serine/threonine kinase activity"/>
    <property type="evidence" value="ECO:0007669"/>
    <property type="project" value="UniProtKB-KW"/>
</dbReference>
<dbReference type="FunFam" id="1.10.510.10:FF:000571">
    <property type="entry name" value="Maternal embryonic leucine zipper kinase"/>
    <property type="match status" value="1"/>
</dbReference>
<dbReference type="PANTHER" id="PTHR24346:SF82">
    <property type="entry name" value="KP78A-RELATED"/>
    <property type="match status" value="1"/>
</dbReference>
<evidence type="ECO:0000256" key="8">
    <source>
        <dbReference type="ARBA" id="ARBA00022840"/>
    </source>
</evidence>
<feature type="domain" description="UBA" evidence="15">
    <location>
        <begin position="226"/>
        <end position="266"/>
    </location>
</feature>
<dbReference type="FunFam" id="3.30.200.20:FF:000236">
    <property type="entry name" value="Non-specific serine/threonine protein kinase"/>
    <property type="match status" value="1"/>
</dbReference>
<evidence type="ECO:0000256" key="5">
    <source>
        <dbReference type="ARBA" id="ARBA00022679"/>
    </source>
</evidence>
<keyword evidence="5" id="KW-0808">Transferase</keyword>
<dbReference type="SUPFAM" id="SSF56112">
    <property type="entry name" value="Protein kinase-like (PK-like)"/>
    <property type="match status" value="1"/>
</dbReference>
<dbReference type="AlphaFoldDB" id="C0PH15"/>
<dbReference type="Gene3D" id="1.10.8.10">
    <property type="entry name" value="DNA helicase RuvA subunit, C-terminal domain"/>
    <property type="match status" value="1"/>
</dbReference>
<dbReference type="InterPro" id="IPR000719">
    <property type="entry name" value="Prot_kinase_dom"/>
</dbReference>
<dbReference type="InterPro" id="IPR017441">
    <property type="entry name" value="Protein_kinase_ATP_BS"/>
</dbReference>
<keyword evidence="4" id="KW-0723">Serine/threonine-protein kinase</keyword>
<dbReference type="KEGG" id="zma:100383557"/>
<keyword evidence="8 12" id="KW-0067">ATP-binding</keyword>
<evidence type="ECO:0000256" key="2">
    <source>
        <dbReference type="ARBA" id="ARBA00006234"/>
    </source>
</evidence>
<evidence type="ECO:0000256" key="12">
    <source>
        <dbReference type="PROSITE-ProRule" id="PRU10141"/>
    </source>
</evidence>
<evidence type="ECO:0000313" key="16">
    <source>
        <dbReference type="EMBL" id="ACN34481.1"/>
    </source>
</evidence>
<comment type="similarity">
    <text evidence="2">Belongs to the protein kinase superfamily. CAMK Ser/Thr protein kinase family. SNF1 subfamily.</text>
</comment>
<evidence type="ECO:0000256" key="7">
    <source>
        <dbReference type="ARBA" id="ARBA00022777"/>
    </source>
</evidence>
<dbReference type="InterPro" id="IPR011009">
    <property type="entry name" value="Kinase-like_dom_sf"/>
</dbReference>
<dbReference type="CDD" id="cd14335">
    <property type="entry name" value="UBA_SnRK1_plant"/>
    <property type="match status" value="1"/>
</dbReference>
<dbReference type="Pfam" id="PF00069">
    <property type="entry name" value="Pkinase"/>
    <property type="match status" value="1"/>
</dbReference>
<dbReference type="EMBL" id="BT067584">
    <property type="protein sequence ID" value="ACN34481.1"/>
    <property type="molecule type" value="mRNA"/>
</dbReference>
<reference evidence="16" key="1">
    <citation type="journal article" date="2009" name="PLoS Genet.">
        <title>Sequencing, mapping, and analysis of 27,455 maize full-length cDNAs.</title>
        <authorList>
            <person name="Soderlund C."/>
            <person name="Descour A."/>
            <person name="Kudrna D."/>
            <person name="Bomhoff M."/>
            <person name="Boyd L."/>
            <person name="Currie J."/>
            <person name="Angelova A."/>
            <person name="Collura K."/>
            <person name="Wissotski M."/>
            <person name="Ashley E."/>
            <person name="Morrow D."/>
            <person name="Fernandes J."/>
            <person name="Walbot V."/>
            <person name="Yu Y."/>
        </authorList>
    </citation>
    <scope>NUCLEOTIDE SEQUENCE</scope>
    <source>
        <strain evidence="16">B73</strain>
    </source>
</reference>
<evidence type="ECO:0000259" key="14">
    <source>
        <dbReference type="PROSITE" id="PS50011"/>
    </source>
</evidence>
<dbReference type="PROSITE" id="PS50030">
    <property type="entry name" value="UBA"/>
    <property type="match status" value="1"/>
</dbReference>
<evidence type="ECO:0000259" key="15">
    <source>
        <dbReference type="PROSITE" id="PS50030"/>
    </source>
</evidence>
<dbReference type="GeneID" id="100383557"/>
<evidence type="ECO:0000256" key="13">
    <source>
        <dbReference type="SAM" id="MobiDB-lite"/>
    </source>
</evidence>
<dbReference type="PANTHER" id="PTHR24346">
    <property type="entry name" value="MAP/MICROTUBULE AFFINITY-REGULATING KINASE"/>
    <property type="match status" value="1"/>
</dbReference>
<dbReference type="ExpressionAtlas" id="C0PH15">
    <property type="expression patterns" value="baseline and differential"/>
</dbReference>
<protein>
    <recommendedName>
        <fullName evidence="3">non-specific serine/threonine protein kinase</fullName>
        <ecNumber evidence="3">2.7.11.1</ecNumber>
    </recommendedName>
</protein>
<evidence type="ECO:0000256" key="9">
    <source>
        <dbReference type="ARBA" id="ARBA00047899"/>
    </source>
</evidence>
<feature type="binding site" evidence="12">
    <location>
        <position position="43"/>
    </location>
    <ligand>
        <name>ATP</name>
        <dbReference type="ChEBI" id="CHEBI:30616"/>
    </ligand>
</feature>
<proteinExistence type="evidence at transcript level"/>
<evidence type="ECO:0000256" key="1">
    <source>
        <dbReference type="ARBA" id="ARBA00001936"/>
    </source>
</evidence>
<dbReference type="Gene3D" id="1.10.510.10">
    <property type="entry name" value="Transferase(Phosphotransferase) domain 1"/>
    <property type="match status" value="2"/>
</dbReference>